<reference evidence="3" key="1">
    <citation type="submission" date="2023-01" db="EMBL/GenBank/DDBJ databases">
        <title>Key to firefly adult light organ development and bioluminescence: homeobox transcription factors regulate luciferase expression and transportation to peroxisome.</title>
        <authorList>
            <person name="Fu X."/>
        </authorList>
    </citation>
    <scope>NUCLEOTIDE SEQUENCE [LARGE SCALE GENOMIC DNA]</scope>
</reference>
<comment type="caution">
    <text evidence="2">The sequence shown here is derived from an EMBL/GenBank/DDBJ whole genome shotgun (WGS) entry which is preliminary data.</text>
</comment>
<protein>
    <recommendedName>
        <fullName evidence="1">EB domain-containing protein</fullName>
    </recommendedName>
</protein>
<dbReference type="EMBL" id="JARPUR010000002">
    <property type="protein sequence ID" value="KAK4882359.1"/>
    <property type="molecule type" value="Genomic_DNA"/>
</dbReference>
<dbReference type="PANTHER" id="PTHR39069">
    <property type="entry name" value="ECDYSONE-INDUCIBLE GENE E1, ISOFORM A"/>
    <property type="match status" value="1"/>
</dbReference>
<evidence type="ECO:0000259" key="1">
    <source>
        <dbReference type="Pfam" id="PF01683"/>
    </source>
</evidence>
<dbReference type="AlphaFoldDB" id="A0AAN7SJ01"/>
<feature type="domain" description="EB" evidence="1">
    <location>
        <begin position="103"/>
        <end position="146"/>
    </location>
</feature>
<accession>A0AAN7SJ01</accession>
<sequence>MCKVESVFSQAKILAFQNCRTDADCFKNSYCYADREERKKCRCKENFILTPINKTVYECLPVAGFGDACDIDVQCQVQLGSLATCDETDNVCKCINDAHLGNDKMCHQSVALGGLCKTNNNCLLSDGSYGVCYVGKCTCNTYQHPSESGNTCVESAILNGECESKENCLQAFSNCYGGICRCIPGYVESEHNIKCLLGKWLNYSFIGNQ</sequence>
<feature type="domain" description="EB" evidence="1">
    <location>
        <begin position="147"/>
        <end position="191"/>
    </location>
</feature>
<dbReference type="Pfam" id="PF01683">
    <property type="entry name" value="EB"/>
    <property type="match status" value="2"/>
</dbReference>
<name>A0AAN7SJ01_9COLE</name>
<dbReference type="InterPro" id="IPR006149">
    <property type="entry name" value="EB_dom"/>
</dbReference>
<proteinExistence type="predicted"/>
<keyword evidence="3" id="KW-1185">Reference proteome</keyword>
<dbReference type="Proteomes" id="UP001353858">
    <property type="component" value="Unassembled WGS sequence"/>
</dbReference>
<organism evidence="2 3">
    <name type="scientific">Aquatica leii</name>
    <dbReference type="NCBI Taxonomy" id="1421715"/>
    <lineage>
        <taxon>Eukaryota</taxon>
        <taxon>Metazoa</taxon>
        <taxon>Ecdysozoa</taxon>
        <taxon>Arthropoda</taxon>
        <taxon>Hexapoda</taxon>
        <taxon>Insecta</taxon>
        <taxon>Pterygota</taxon>
        <taxon>Neoptera</taxon>
        <taxon>Endopterygota</taxon>
        <taxon>Coleoptera</taxon>
        <taxon>Polyphaga</taxon>
        <taxon>Elateriformia</taxon>
        <taxon>Elateroidea</taxon>
        <taxon>Lampyridae</taxon>
        <taxon>Luciolinae</taxon>
        <taxon>Aquatica</taxon>
    </lineage>
</organism>
<evidence type="ECO:0000313" key="2">
    <source>
        <dbReference type="EMBL" id="KAK4882359.1"/>
    </source>
</evidence>
<gene>
    <name evidence="2" type="ORF">RN001_005678</name>
</gene>
<dbReference type="PANTHER" id="PTHR39069:SF9">
    <property type="entry name" value="EB DOMAIN-CONTAINING PROTEIN"/>
    <property type="match status" value="1"/>
</dbReference>
<evidence type="ECO:0000313" key="3">
    <source>
        <dbReference type="Proteomes" id="UP001353858"/>
    </source>
</evidence>